<sequence length="265" mass="29710">MEMFEVPGAKRVRRDELPDSSKYERTTAGHALATDEEYARLQAELGKQLSLDIVLDDAPTQSQAQEACGAPDNEPPNDAEEEFEFRLFSHANPDKKVLLRGDHEIIDPTAGALSIKRPRSYYIADPPDQEQRKKFQHSALSGEDILRLSQSQKWGVQLPWRVKHISVDGIDKLATAPATASNKGENTGAKKRLGKKSRIALRKGRKAGEEKKQLAEKQKLEKEEHLKEKKKRLNRIKKLRKRAKKKAGAGEGDEPGEEDDGSSDE</sequence>
<evidence type="ECO:0000256" key="1">
    <source>
        <dbReference type="SAM" id="MobiDB-lite"/>
    </source>
</evidence>
<evidence type="ECO:0000313" key="2">
    <source>
        <dbReference type="EMBL" id="KAJ2902992.1"/>
    </source>
</evidence>
<dbReference type="InterPro" id="IPR018555">
    <property type="entry name" value="C630.06c-like"/>
</dbReference>
<dbReference type="Pfam" id="PF09428">
    <property type="entry name" value="DUF2011"/>
    <property type="match status" value="1"/>
</dbReference>
<dbReference type="EMBL" id="JAKWBI020000094">
    <property type="protein sequence ID" value="KAJ2902992.1"/>
    <property type="molecule type" value="Genomic_DNA"/>
</dbReference>
<dbReference type="AlphaFoldDB" id="A0AAD5WU34"/>
<feature type="compositionally biased region" description="Acidic residues" evidence="1">
    <location>
        <begin position="251"/>
        <end position="265"/>
    </location>
</feature>
<proteinExistence type="predicted"/>
<feature type="compositionally biased region" description="Basic and acidic residues" evidence="1">
    <location>
        <begin position="206"/>
        <end position="227"/>
    </location>
</feature>
<keyword evidence="3" id="KW-1185">Reference proteome</keyword>
<feature type="compositionally biased region" description="Basic residues" evidence="1">
    <location>
        <begin position="189"/>
        <end position="205"/>
    </location>
</feature>
<feature type="region of interest" description="Disordered" evidence="1">
    <location>
        <begin position="1"/>
        <end position="29"/>
    </location>
</feature>
<feature type="region of interest" description="Disordered" evidence="1">
    <location>
        <begin position="173"/>
        <end position="265"/>
    </location>
</feature>
<feature type="compositionally biased region" description="Basic and acidic residues" evidence="1">
    <location>
        <begin position="13"/>
        <end position="27"/>
    </location>
</feature>
<name>A0AAD5WU34_9PEZI</name>
<dbReference type="Proteomes" id="UP001201980">
    <property type="component" value="Unassembled WGS sequence"/>
</dbReference>
<feature type="compositionally biased region" description="Basic residues" evidence="1">
    <location>
        <begin position="228"/>
        <end position="247"/>
    </location>
</feature>
<feature type="region of interest" description="Disordered" evidence="1">
    <location>
        <begin position="56"/>
        <end position="80"/>
    </location>
</feature>
<organism evidence="2 3">
    <name type="scientific">Zalerion maritima</name>
    <dbReference type="NCBI Taxonomy" id="339359"/>
    <lineage>
        <taxon>Eukaryota</taxon>
        <taxon>Fungi</taxon>
        <taxon>Dikarya</taxon>
        <taxon>Ascomycota</taxon>
        <taxon>Pezizomycotina</taxon>
        <taxon>Sordariomycetes</taxon>
        <taxon>Lulworthiomycetidae</taxon>
        <taxon>Lulworthiales</taxon>
        <taxon>Lulworthiaceae</taxon>
        <taxon>Zalerion</taxon>
    </lineage>
</organism>
<evidence type="ECO:0000313" key="3">
    <source>
        <dbReference type="Proteomes" id="UP001201980"/>
    </source>
</evidence>
<accession>A0AAD5WU34</accession>
<protein>
    <submittedName>
        <fullName evidence="2">Uncharacterized protein</fullName>
    </submittedName>
</protein>
<gene>
    <name evidence="2" type="ORF">MKZ38_010576</name>
</gene>
<comment type="caution">
    <text evidence="2">The sequence shown here is derived from an EMBL/GenBank/DDBJ whole genome shotgun (WGS) entry which is preliminary data.</text>
</comment>
<reference evidence="2" key="1">
    <citation type="submission" date="2022-07" db="EMBL/GenBank/DDBJ databases">
        <title>Draft genome sequence of Zalerion maritima ATCC 34329, a (micro)plastics degrading marine fungus.</title>
        <authorList>
            <person name="Paco A."/>
            <person name="Goncalves M.F.M."/>
            <person name="Rocha-Santos T.A.P."/>
            <person name="Alves A."/>
        </authorList>
    </citation>
    <scope>NUCLEOTIDE SEQUENCE</scope>
    <source>
        <strain evidence="2">ATCC 34329</strain>
    </source>
</reference>